<evidence type="ECO:0000256" key="7">
    <source>
        <dbReference type="ARBA" id="ARBA00023065"/>
    </source>
</evidence>
<dbReference type="PANTHER" id="PTHR32552:SF83">
    <property type="entry name" value="BLR3904 PROTEIN"/>
    <property type="match status" value="1"/>
</dbReference>
<keyword evidence="6 14" id="KW-0732">Signal</keyword>
<dbReference type="CDD" id="cd01347">
    <property type="entry name" value="ligand_gated_channel"/>
    <property type="match status" value="1"/>
</dbReference>
<reference evidence="17 18" key="1">
    <citation type="submission" date="2020-04" db="EMBL/GenBank/DDBJ databases">
        <title>Sphingobium sp. AR-3-1 isolated from Arctic soil.</title>
        <authorList>
            <person name="Dahal R.H."/>
            <person name="Chaudhary D.K."/>
        </authorList>
    </citation>
    <scope>NUCLEOTIDE SEQUENCE [LARGE SCALE GENOMIC DNA]</scope>
    <source>
        <strain evidence="17 18">AR-3-1</strain>
    </source>
</reference>
<keyword evidence="3 12" id="KW-0813">Transport</keyword>
<sequence>MSKSGNIPSFLALGCVGAMAFATGAGAQDAERGPRLGGMTVTDTAIDESTIKVEKAESPKYTRRLLDTPQTITVIGNQTISKQNLLTLRDVLATVPGITFGAGEGGGGYGDSINLRGQSANTDITIDGVRDSAQYSRTDPFNLEQIEVINGANSVFSGSGSIGGTINLVTKRPKGYDETLLTAGIGTDDYYRATIDSNVKLSDFVAVRLNAMYHENDVPARDVDHYKRWGVAPSVKFGGDGPTTMTLLFSHQEDENTPLYGVPYYKNAVYDGPLPGVPYSGYYGYKNVDRQDQTVDQATMIFEHQFSDLLTIRDLARWQRVEQNLVVNPPQGGTYCLADGTTQTGVACAAGQLANTYYPGGPRGTYRFSENQSLYNQLDLTFSIPGGHTLVLGTSALHEDYTLSSGNLLRNAGGATPNPTLDPISISNPNAIYTGPINQTQTAYQDSVLNNVAAYAFAAVKLAEQLELNGGVRYEHNKAVFRSDTITPSALPIPAGQTSRYLTGVNQVAIDDLFSYRIGLVYKPVPNASLYLAYGNSKNPTATTVRSGCGLAAAANFGTDPCEAKPEQAINYEIGGKIDLFDAKLQLSAALFRNERTNYRVASNDPLIGTLPVNDGKNRVDGLTLGATGNITDAWSIFANYTYLDSKVIQSVSDACIANPGPRTVNGVTTNACGNNTAILDPQAGQELINTPKHSGSIWTTYTLPFGLQVGYGLTYQGSFLLTNRALVTPLVAGSTAIAPTYRSDSYLIHRAMLSYSFTESLTAQLNVQNFTNKKYYTSIRNNGWANPGEGRSWVLSLNYKI</sequence>
<dbReference type="InterPro" id="IPR036942">
    <property type="entry name" value="Beta-barrel_TonB_sf"/>
</dbReference>
<dbReference type="AlphaFoldDB" id="A0A7X9ZSV1"/>
<proteinExistence type="inferred from homology"/>
<dbReference type="InterPro" id="IPR039426">
    <property type="entry name" value="TonB-dep_rcpt-like"/>
</dbReference>
<keyword evidence="18" id="KW-1185">Reference proteome</keyword>
<feature type="chain" id="PRO_5031565097" evidence="14">
    <location>
        <begin position="28"/>
        <end position="802"/>
    </location>
</feature>
<dbReference type="PROSITE" id="PS51257">
    <property type="entry name" value="PROKAR_LIPOPROTEIN"/>
    <property type="match status" value="1"/>
</dbReference>
<dbReference type="GO" id="GO:0009279">
    <property type="term" value="C:cell outer membrane"/>
    <property type="evidence" value="ECO:0007669"/>
    <property type="project" value="UniProtKB-SubCell"/>
</dbReference>
<keyword evidence="11 12" id="KW-0998">Cell outer membrane</keyword>
<dbReference type="InterPro" id="IPR012910">
    <property type="entry name" value="Plug_dom"/>
</dbReference>
<keyword evidence="7" id="KW-0406">Ion transport</keyword>
<dbReference type="EMBL" id="JABBFV010000003">
    <property type="protein sequence ID" value="NML09564.1"/>
    <property type="molecule type" value="Genomic_DNA"/>
</dbReference>
<protein>
    <submittedName>
        <fullName evidence="17">TonB-dependent siderophore receptor</fullName>
    </submittedName>
</protein>
<dbReference type="InterPro" id="IPR000531">
    <property type="entry name" value="Beta-barrel_TonB"/>
</dbReference>
<evidence type="ECO:0000313" key="18">
    <source>
        <dbReference type="Proteomes" id="UP000519023"/>
    </source>
</evidence>
<evidence type="ECO:0000256" key="14">
    <source>
        <dbReference type="SAM" id="SignalP"/>
    </source>
</evidence>
<feature type="domain" description="TonB-dependent receptor-like beta-barrel" evidence="15">
    <location>
        <begin position="254"/>
        <end position="770"/>
    </location>
</feature>
<keyword evidence="5 12" id="KW-0812">Transmembrane</keyword>
<dbReference type="PANTHER" id="PTHR32552">
    <property type="entry name" value="FERRICHROME IRON RECEPTOR-RELATED"/>
    <property type="match status" value="1"/>
</dbReference>
<evidence type="ECO:0000256" key="8">
    <source>
        <dbReference type="ARBA" id="ARBA00023077"/>
    </source>
</evidence>
<dbReference type="Proteomes" id="UP000519023">
    <property type="component" value="Unassembled WGS sequence"/>
</dbReference>
<evidence type="ECO:0000256" key="11">
    <source>
        <dbReference type="ARBA" id="ARBA00023237"/>
    </source>
</evidence>
<feature type="signal peptide" evidence="14">
    <location>
        <begin position="1"/>
        <end position="27"/>
    </location>
</feature>
<keyword evidence="10 17" id="KW-0675">Receptor</keyword>
<evidence type="ECO:0000256" key="3">
    <source>
        <dbReference type="ARBA" id="ARBA00022448"/>
    </source>
</evidence>
<comment type="similarity">
    <text evidence="2 12 13">Belongs to the TonB-dependent receptor family.</text>
</comment>
<name>A0A7X9ZSV1_9SPHN</name>
<dbReference type="GO" id="GO:0015344">
    <property type="term" value="F:siderophore uptake transmembrane transporter activity"/>
    <property type="evidence" value="ECO:0007669"/>
    <property type="project" value="TreeGrafter"/>
</dbReference>
<feature type="domain" description="TonB-dependent receptor plug" evidence="16">
    <location>
        <begin position="65"/>
        <end position="165"/>
    </location>
</feature>
<dbReference type="RefSeq" id="WP_169571451.1">
    <property type="nucleotide sequence ID" value="NZ_JABBFV010000003.1"/>
</dbReference>
<evidence type="ECO:0000256" key="6">
    <source>
        <dbReference type="ARBA" id="ARBA00022729"/>
    </source>
</evidence>
<evidence type="ECO:0000256" key="5">
    <source>
        <dbReference type="ARBA" id="ARBA00022692"/>
    </source>
</evidence>
<comment type="subcellular location">
    <subcellularLocation>
        <location evidence="1 12">Cell outer membrane</location>
        <topology evidence="1 12">Multi-pass membrane protein</topology>
    </subcellularLocation>
</comment>
<evidence type="ECO:0000256" key="2">
    <source>
        <dbReference type="ARBA" id="ARBA00009810"/>
    </source>
</evidence>
<dbReference type="PROSITE" id="PS52016">
    <property type="entry name" value="TONB_DEPENDENT_REC_3"/>
    <property type="match status" value="1"/>
</dbReference>
<organism evidence="17 18">
    <name type="scientific">Sphingobium psychrophilum</name>
    <dbReference type="NCBI Taxonomy" id="2728834"/>
    <lineage>
        <taxon>Bacteria</taxon>
        <taxon>Pseudomonadati</taxon>
        <taxon>Pseudomonadota</taxon>
        <taxon>Alphaproteobacteria</taxon>
        <taxon>Sphingomonadales</taxon>
        <taxon>Sphingomonadaceae</taxon>
        <taxon>Sphingobium</taxon>
    </lineage>
</organism>
<evidence type="ECO:0000256" key="13">
    <source>
        <dbReference type="RuleBase" id="RU003357"/>
    </source>
</evidence>
<dbReference type="SUPFAM" id="SSF56935">
    <property type="entry name" value="Porins"/>
    <property type="match status" value="1"/>
</dbReference>
<keyword evidence="9 12" id="KW-0472">Membrane</keyword>
<evidence type="ECO:0000259" key="16">
    <source>
        <dbReference type="Pfam" id="PF07715"/>
    </source>
</evidence>
<evidence type="ECO:0000256" key="12">
    <source>
        <dbReference type="PROSITE-ProRule" id="PRU01360"/>
    </source>
</evidence>
<accession>A0A7X9ZSV1</accession>
<dbReference type="GO" id="GO:0038023">
    <property type="term" value="F:signaling receptor activity"/>
    <property type="evidence" value="ECO:0007669"/>
    <property type="project" value="InterPro"/>
</dbReference>
<evidence type="ECO:0000256" key="10">
    <source>
        <dbReference type="ARBA" id="ARBA00023170"/>
    </source>
</evidence>
<dbReference type="InterPro" id="IPR037066">
    <property type="entry name" value="Plug_dom_sf"/>
</dbReference>
<evidence type="ECO:0000256" key="9">
    <source>
        <dbReference type="ARBA" id="ARBA00023136"/>
    </source>
</evidence>
<keyword evidence="8 13" id="KW-0798">TonB box</keyword>
<evidence type="ECO:0000313" key="17">
    <source>
        <dbReference type="EMBL" id="NML09564.1"/>
    </source>
</evidence>
<dbReference type="Pfam" id="PF07715">
    <property type="entry name" value="Plug"/>
    <property type="match status" value="1"/>
</dbReference>
<dbReference type="InterPro" id="IPR010105">
    <property type="entry name" value="TonB_sidphr_rcpt"/>
</dbReference>
<evidence type="ECO:0000256" key="4">
    <source>
        <dbReference type="ARBA" id="ARBA00022452"/>
    </source>
</evidence>
<dbReference type="Gene3D" id="2.170.130.10">
    <property type="entry name" value="TonB-dependent receptor, plug domain"/>
    <property type="match status" value="1"/>
</dbReference>
<evidence type="ECO:0000256" key="1">
    <source>
        <dbReference type="ARBA" id="ARBA00004571"/>
    </source>
</evidence>
<dbReference type="FunFam" id="2.170.130.10:FF:000001">
    <property type="entry name" value="Catecholate siderophore TonB-dependent receptor"/>
    <property type="match status" value="1"/>
</dbReference>
<comment type="caution">
    <text evidence="17">The sequence shown here is derived from an EMBL/GenBank/DDBJ whole genome shotgun (WGS) entry which is preliminary data.</text>
</comment>
<dbReference type="NCBIfam" id="TIGR01783">
    <property type="entry name" value="TonB-siderophor"/>
    <property type="match status" value="1"/>
</dbReference>
<keyword evidence="4 12" id="KW-1134">Transmembrane beta strand</keyword>
<dbReference type="Pfam" id="PF00593">
    <property type="entry name" value="TonB_dep_Rec_b-barrel"/>
    <property type="match status" value="1"/>
</dbReference>
<dbReference type="GO" id="GO:0015891">
    <property type="term" value="P:siderophore transport"/>
    <property type="evidence" value="ECO:0007669"/>
    <property type="project" value="InterPro"/>
</dbReference>
<dbReference type="Gene3D" id="2.40.170.20">
    <property type="entry name" value="TonB-dependent receptor, beta-barrel domain"/>
    <property type="match status" value="1"/>
</dbReference>
<gene>
    <name evidence="17" type="ORF">HHL08_05300</name>
</gene>
<evidence type="ECO:0000259" key="15">
    <source>
        <dbReference type="Pfam" id="PF00593"/>
    </source>
</evidence>